<dbReference type="InterPro" id="IPR001845">
    <property type="entry name" value="HTH_ArsR_DNA-bd_dom"/>
</dbReference>
<accession>A0ABD5MD14</accession>
<protein>
    <submittedName>
        <fullName evidence="5">ArsR/SmtB family transcription factor</fullName>
    </submittedName>
</protein>
<dbReference type="InterPro" id="IPR036390">
    <property type="entry name" value="WH_DNA-bd_sf"/>
</dbReference>
<evidence type="ECO:0000313" key="5">
    <source>
        <dbReference type="EMBL" id="MFA1610115.1"/>
    </source>
</evidence>
<dbReference type="RefSeq" id="WP_372387412.1">
    <property type="nucleotide sequence ID" value="NZ_JBGNYA010000001.1"/>
</dbReference>
<dbReference type="InterPro" id="IPR011991">
    <property type="entry name" value="ArsR-like_HTH"/>
</dbReference>
<dbReference type="InterPro" id="IPR036388">
    <property type="entry name" value="WH-like_DNA-bd_sf"/>
</dbReference>
<dbReference type="EMBL" id="JBGNYA010000001">
    <property type="protein sequence ID" value="MFA1610115.1"/>
    <property type="molecule type" value="Genomic_DNA"/>
</dbReference>
<sequence length="130" mass="14281">MATTSDRIRRLLTDQLAECCEADVERRLDELGTLADDAFGDDAVRPAFAALGNETRYRLTRALALADEELCVCELEPLVDVSESAVSHALSDLVEAGLLTRRKEGNWRYYAATPLATALFETAEAEVTTE</sequence>
<dbReference type="PRINTS" id="PR00778">
    <property type="entry name" value="HTHARSR"/>
</dbReference>
<dbReference type="InterPro" id="IPR051011">
    <property type="entry name" value="Metal_resp_trans_reg"/>
</dbReference>
<dbReference type="Gene3D" id="1.10.10.10">
    <property type="entry name" value="Winged helix-like DNA-binding domain superfamily/Winged helix DNA-binding domain"/>
    <property type="match status" value="1"/>
</dbReference>
<keyword evidence="6" id="KW-1185">Reference proteome</keyword>
<gene>
    <name evidence="5" type="ORF">OS889_03720</name>
</gene>
<dbReference type="PROSITE" id="PS50987">
    <property type="entry name" value="HTH_ARSR_2"/>
    <property type="match status" value="1"/>
</dbReference>
<dbReference type="PANTHER" id="PTHR43132:SF2">
    <property type="entry name" value="ARSENICAL RESISTANCE OPERON REPRESSOR ARSR-RELATED"/>
    <property type="match status" value="1"/>
</dbReference>
<proteinExistence type="predicted"/>
<dbReference type="Pfam" id="PF01022">
    <property type="entry name" value="HTH_5"/>
    <property type="match status" value="1"/>
</dbReference>
<keyword evidence="2" id="KW-0238">DNA-binding</keyword>
<evidence type="ECO:0000259" key="4">
    <source>
        <dbReference type="PROSITE" id="PS50987"/>
    </source>
</evidence>
<evidence type="ECO:0000256" key="3">
    <source>
        <dbReference type="ARBA" id="ARBA00023163"/>
    </source>
</evidence>
<feature type="domain" description="HTH arsR-type" evidence="4">
    <location>
        <begin position="36"/>
        <end position="130"/>
    </location>
</feature>
<keyword evidence="1" id="KW-0805">Transcription regulation</keyword>
<comment type="caution">
    <text evidence="5">The sequence shown here is derived from an EMBL/GenBank/DDBJ whole genome shotgun (WGS) entry which is preliminary data.</text>
</comment>
<dbReference type="Proteomes" id="UP001570511">
    <property type="component" value="Unassembled WGS sequence"/>
</dbReference>
<dbReference type="CDD" id="cd00090">
    <property type="entry name" value="HTH_ARSR"/>
    <property type="match status" value="1"/>
</dbReference>
<organism evidence="5 6">
    <name type="scientific">Halobellus rubicundus</name>
    <dbReference type="NCBI Taxonomy" id="2996466"/>
    <lineage>
        <taxon>Archaea</taxon>
        <taxon>Methanobacteriati</taxon>
        <taxon>Methanobacteriota</taxon>
        <taxon>Stenosarchaea group</taxon>
        <taxon>Halobacteria</taxon>
        <taxon>Halobacteriales</taxon>
        <taxon>Haloferacaceae</taxon>
        <taxon>Halobellus</taxon>
    </lineage>
</organism>
<dbReference type="AlphaFoldDB" id="A0ABD5MD14"/>
<evidence type="ECO:0000313" key="6">
    <source>
        <dbReference type="Proteomes" id="UP001570511"/>
    </source>
</evidence>
<dbReference type="GO" id="GO:0003677">
    <property type="term" value="F:DNA binding"/>
    <property type="evidence" value="ECO:0007669"/>
    <property type="project" value="UniProtKB-KW"/>
</dbReference>
<dbReference type="SUPFAM" id="SSF46785">
    <property type="entry name" value="Winged helix' DNA-binding domain"/>
    <property type="match status" value="1"/>
</dbReference>
<dbReference type="SMART" id="SM00418">
    <property type="entry name" value="HTH_ARSR"/>
    <property type="match status" value="1"/>
</dbReference>
<name>A0ABD5MD14_9EURY</name>
<evidence type="ECO:0000256" key="2">
    <source>
        <dbReference type="ARBA" id="ARBA00023125"/>
    </source>
</evidence>
<keyword evidence="3" id="KW-0804">Transcription</keyword>
<evidence type="ECO:0000256" key="1">
    <source>
        <dbReference type="ARBA" id="ARBA00023015"/>
    </source>
</evidence>
<dbReference type="PANTHER" id="PTHR43132">
    <property type="entry name" value="ARSENICAL RESISTANCE OPERON REPRESSOR ARSR-RELATED"/>
    <property type="match status" value="1"/>
</dbReference>
<dbReference type="NCBIfam" id="NF033788">
    <property type="entry name" value="HTH_metalloreg"/>
    <property type="match status" value="1"/>
</dbReference>
<reference evidence="5 6" key="1">
    <citation type="submission" date="2024-08" db="EMBL/GenBank/DDBJ databases">
        <title>Halobellus sp. MBLA0158 whole genome sequence.</title>
        <authorList>
            <person name="Hwang C.Y."/>
            <person name="Cho E.-S."/>
            <person name="Seo M.-J."/>
        </authorList>
    </citation>
    <scope>NUCLEOTIDE SEQUENCE [LARGE SCALE GENOMIC DNA]</scope>
    <source>
        <strain evidence="5 6">MBLA0158</strain>
    </source>
</reference>